<proteinExistence type="predicted"/>
<dbReference type="HOGENOM" id="CLU_026388_0_0_1"/>
<feature type="region of interest" description="Disordered" evidence="1">
    <location>
        <begin position="90"/>
        <end position="111"/>
    </location>
</feature>
<sequence length="685" mass="77259">MFPAFRRWITRRCFHSISPLASRTHLRAVVNPTSTTEKDGSLAEGLLEGMGLTAKKTRERGKRRKVVHSVTRNTIDDYLGQLQSANRGVSLQDVERYKPEHKPNPRSSDYETSYNEIVDTLMGSFSQPQLLQFVHSYGLKVPRQRNKRAFAVSIVEGKWGWPSIEKVAQDRVDWSEVAEIQFPLNHGQSFLLMGKDGTNLLSLSKRYNVYLAFTANPMSLRVKGLKGSLKLIEGYLNTLKKDIDLEKFILPWKMRITPELEQSISRLSGAYVKMTHDLETSISFLKSQPQTLQIAKRLIIQAATKYMCSSTHAVYFPQPLDPKSESLPSPYALFPFSPTQPISWQTQTISTFRYRRVGNWMDAAHHANAERLDGLADGFGTALVSKSSNVDIKDYLLDLISTSGGHAPLPTIAAFVGHVLFLPPPTQRATLVPPIAGPLDVTAVLGWAKERPDRVTFNPSVPKNILSASCHKQHHIRRLVYLAKSSLRDNDPNDALKSHQMSTLTVEIPDRQASQPNVSGSEMNELPFHLDEVSCFRSMETNIDLLVPTRQTDLRLSGTSTDTMAAYDWPEELQVFTQKAQTMEPQSDVPLTFTHRGHAYVLHSNCLIHQQFKKIIVDEAEADFITESILDPESGQSSLVCKFICEDHSSVSGWEHFLRTCDWVTVPHEKEVLKHSFETFSPFES</sequence>
<reference evidence="3" key="1">
    <citation type="journal article" date="2014" name="Proc. Natl. Acad. Sci. U.S.A.">
        <title>Extensive sampling of basidiomycete genomes demonstrates inadequacy of the white-rot/brown-rot paradigm for wood decay fungi.</title>
        <authorList>
            <person name="Riley R."/>
            <person name="Salamov A.A."/>
            <person name="Brown D.W."/>
            <person name="Nagy L.G."/>
            <person name="Floudas D."/>
            <person name="Held B.W."/>
            <person name="Levasseur A."/>
            <person name="Lombard V."/>
            <person name="Morin E."/>
            <person name="Otillar R."/>
            <person name="Lindquist E.A."/>
            <person name="Sun H."/>
            <person name="LaButti K.M."/>
            <person name="Schmutz J."/>
            <person name="Jabbour D."/>
            <person name="Luo H."/>
            <person name="Baker S.E."/>
            <person name="Pisabarro A.G."/>
            <person name="Walton J.D."/>
            <person name="Blanchette R.A."/>
            <person name="Henrissat B."/>
            <person name="Martin F."/>
            <person name="Cullen D."/>
            <person name="Hibbett D.S."/>
            <person name="Grigoriev I.V."/>
        </authorList>
    </citation>
    <scope>NUCLEOTIDE SEQUENCE [LARGE SCALE GENOMIC DNA]</scope>
    <source>
        <strain evidence="3">CBS 339.88</strain>
    </source>
</reference>
<evidence type="ECO:0000256" key="1">
    <source>
        <dbReference type="SAM" id="MobiDB-lite"/>
    </source>
</evidence>
<dbReference type="OrthoDB" id="3362817at2759"/>
<accession>A0A067TS00</accession>
<dbReference type="Proteomes" id="UP000027222">
    <property type="component" value="Unassembled WGS sequence"/>
</dbReference>
<protein>
    <submittedName>
        <fullName evidence="2">Uncharacterized protein</fullName>
    </submittedName>
</protein>
<dbReference type="EMBL" id="KL142367">
    <property type="protein sequence ID" value="KDR85097.1"/>
    <property type="molecule type" value="Genomic_DNA"/>
</dbReference>
<feature type="compositionally biased region" description="Basic and acidic residues" evidence="1">
    <location>
        <begin position="93"/>
        <end position="103"/>
    </location>
</feature>
<organism evidence="2 3">
    <name type="scientific">Galerina marginata (strain CBS 339.88)</name>
    <dbReference type="NCBI Taxonomy" id="685588"/>
    <lineage>
        <taxon>Eukaryota</taxon>
        <taxon>Fungi</taxon>
        <taxon>Dikarya</taxon>
        <taxon>Basidiomycota</taxon>
        <taxon>Agaricomycotina</taxon>
        <taxon>Agaricomycetes</taxon>
        <taxon>Agaricomycetidae</taxon>
        <taxon>Agaricales</taxon>
        <taxon>Agaricineae</taxon>
        <taxon>Strophariaceae</taxon>
        <taxon>Galerina</taxon>
    </lineage>
</organism>
<keyword evidence="3" id="KW-1185">Reference proteome</keyword>
<dbReference type="AlphaFoldDB" id="A0A067TS00"/>
<evidence type="ECO:0000313" key="2">
    <source>
        <dbReference type="EMBL" id="KDR85097.1"/>
    </source>
</evidence>
<dbReference type="STRING" id="685588.A0A067TS00"/>
<name>A0A067TS00_GALM3</name>
<evidence type="ECO:0000313" key="3">
    <source>
        <dbReference type="Proteomes" id="UP000027222"/>
    </source>
</evidence>
<gene>
    <name evidence="2" type="ORF">GALMADRAFT_233720</name>
</gene>